<dbReference type="PANTHER" id="PTHR10584:SF157">
    <property type="entry name" value="SULFOFRUCTOSE KINASE"/>
    <property type="match status" value="1"/>
</dbReference>
<dbReference type="GO" id="GO:0016301">
    <property type="term" value="F:kinase activity"/>
    <property type="evidence" value="ECO:0007669"/>
    <property type="project" value="UniProtKB-KW"/>
</dbReference>
<feature type="domain" description="Carbohydrate kinase PfkB" evidence="3">
    <location>
        <begin position="5"/>
        <end position="285"/>
    </location>
</feature>
<sequence>MADAILCVGALTHDSTYRLPELPAGARKYLAKARVEACAGMATSAAIAIARLGGRARLWASVGDDLTGESLLSALDAAGVERSDVRRVAGTASAAATILVDASGERIVVVHYPEAIVSPPAALPDLSGVAAVLVDARWPTAAALALDAARQAGLPAILDADTAPLSILKDLAGRASHILASRDGAAILSGETDPERALLRLADRYWAFVLVTDGARGCFWSPSPGGPVHHTPAPRVESIDTNAAGDVFHGAFALALAEGQPIMAATRFAVFAAALKCTRLGGAQGAPLRPELEAALALKDSPERISPS</sequence>
<dbReference type="Gene3D" id="3.40.1190.20">
    <property type="match status" value="1"/>
</dbReference>
<reference evidence="4 5" key="1">
    <citation type="submission" date="2016-11" db="EMBL/GenBank/DDBJ databases">
        <authorList>
            <person name="Jaros S."/>
            <person name="Januszkiewicz K."/>
            <person name="Wedrychowicz H."/>
        </authorList>
    </citation>
    <scope>NUCLEOTIDE SEQUENCE [LARGE SCALE GENOMIC DNA]</scope>
    <source>
        <strain evidence="4 5">ATCC 23634</strain>
    </source>
</reference>
<dbReference type="RefSeq" id="WP_072344857.1">
    <property type="nucleotide sequence ID" value="NZ_FPKU01000002.1"/>
</dbReference>
<evidence type="ECO:0000259" key="3">
    <source>
        <dbReference type="Pfam" id="PF00294"/>
    </source>
</evidence>
<evidence type="ECO:0000313" key="4">
    <source>
        <dbReference type="EMBL" id="SFZ85696.1"/>
    </source>
</evidence>
<name>A0A1K2I040_9HYPH</name>
<dbReference type="EMBL" id="FPKU01000002">
    <property type="protein sequence ID" value="SFZ85696.1"/>
    <property type="molecule type" value="Genomic_DNA"/>
</dbReference>
<keyword evidence="2 4" id="KW-0418">Kinase</keyword>
<dbReference type="InterPro" id="IPR029056">
    <property type="entry name" value="Ribokinase-like"/>
</dbReference>
<dbReference type="Proteomes" id="UP000183447">
    <property type="component" value="Unassembled WGS sequence"/>
</dbReference>
<dbReference type="InterPro" id="IPR011611">
    <property type="entry name" value="PfkB_dom"/>
</dbReference>
<protein>
    <submittedName>
        <fullName evidence="4">Sulfofructose kinase</fullName>
    </submittedName>
</protein>
<dbReference type="InterPro" id="IPR002173">
    <property type="entry name" value="Carboh/pur_kinase_PfkB_CS"/>
</dbReference>
<keyword evidence="5" id="KW-1185">Reference proteome</keyword>
<dbReference type="SUPFAM" id="SSF53613">
    <property type="entry name" value="Ribokinase-like"/>
    <property type="match status" value="1"/>
</dbReference>
<evidence type="ECO:0000313" key="5">
    <source>
        <dbReference type="Proteomes" id="UP000183447"/>
    </source>
</evidence>
<dbReference type="AlphaFoldDB" id="A0A1K2I040"/>
<dbReference type="STRING" id="665118.SAMN02983003_2864"/>
<accession>A0A1K2I040</accession>
<evidence type="ECO:0000256" key="1">
    <source>
        <dbReference type="ARBA" id="ARBA00022679"/>
    </source>
</evidence>
<organism evidence="4 5">
    <name type="scientific">Devosia enhydra</name>
    <dbReference type="NCBI Taxonomy" id="665118"/>
    <lineage>
        <taxon>Bacteria</taxon>
        <taxon>Pseudomonadati</taxon>
        <taxon>Pseudomonadota</taxon>
        <taxon>Alphaproteobacteria</taxon>
        <taxon>Hyphomicrobiales</taxon>
        <taxon>Devosiaceae</taxon>
        <taxon>Devosia</taxon>
    </lineage>
</organism>
<dbReference type="GO" id="GO:0005829">
    <property type="term" value="C:cytosol"/>
    <property type="evidence" value="ECO:0007669"/>
    <property type="project" value="TreeGrafter"/>
</dbReference>
<dbReference type="PANTHER" id="PTHR10584">
    <property type="entry name" value="SUGAR KINASE"/>
    <property type="match status" value="1"/>
</dbReference>
<keyword evidence="1" id="KW-0808">Transferase</keyword>
<gene>
    <name evidence="4" type="ORF">SAMN02983003_2864</name>
</gene>
<proteinExistence type="predicted"/>
<evidence type="ECO:0000256" key="2">
    <source>
        <dbReference type="ARBA" id="ARBA00022777"/>
    </source>
</evidence>
<dbReference type="Pfam" id="PF00294">
    <property type="entry name" value="PfkB"/>
    <property type="match status" value="1"/>
</dbReference>
<dbReference type="PROSITE" id="PS00584">
    <property type="entry name" value="PFKB_KINASES_2"/>
    <property type="match status" value="1"/>
</dbReference>
<dbReference type="OrthoDB" id="9795789at2"/>